<feature type="transmembrane region" description="Helical" evidence="6">
    <location>
        <begin position="189"/>
        <end position="206"/>
    </location>
</feature>
<comment type="caution">
    <text evidence="7">The sequence shown here is derived from an EMBL/GenBank/DDBJ whole genome shotgun (WGS) entry which is preliminary data.</text>
</comment>
<keyword evidence="4 6" id="KW-1133">Transmembrane helix</keyword>
<feature type="transmembrane region" description="Helical" evidence="6">
    <location>
        <begin position="396"/>
        <end position="417"/>
    </location>
</feature>
<evidence type="ECO:0000256" key="5">
    <source>
        <dbReference type="ARBA" id="ARBA00023136"/>
    </source>
</evidence>
<evidence type="ECO:0000256" key="1">
    <source>
        <dbReference type="ARBA" id="ARBA00004141"/>
    </source>
</evidence>
<keyword evidence="5 6" id="KW-0472">Membrane</keyword>
<keyword evidence="3 6" id="KW-0812">Transmembrane</keyword>
<keyword evidence="2" id="KW-0813">Transport</keyword>
<organism evidence="7 8">
    <name type="scientific">Fusarium heterosporum</name>
    <dbReference type="NCBI Taxonomy" id="42747"/>
    <lineage>
        <taxon>Eukaryota</taxon>
        <taxon>Fungi</taxon>
        <taxon>Dikarya</taxon>
        <taxon>Ascomycota</taxon>
        <taxon>Pezizomycotina</taxon>
        <taxon>Sordariomycetes</taxon>
        <taxon>Hypocreomycetidae</taxon>
        <taxon>Hypocreales</taxon>
        <taxon>Nectriaceae</taxon>
        <taxon>Fusarium</taxon>
        <taxon>Fusarium heterosporum species complex</taxon>
    </lineage>
</organism>
<evidence type="ECO:0000313" key="8">
    <source>
        <dbReference type="Proteomes" id="UP000567885"/>
    </source>
</evidence>
<protein>
    <submittedName>
        <fullName evidence="7">Choline permease</fullName>
    </submittedName>
</protein>
<evidence type="ECO:0000256" key="3">
    <source>
        <dbReference type="ARBA" id="ARBA00022692"/>
    </source>
</evidence>
<feature type="transmembrane region" description="Helical" evidence="6">
    <location>
        <begin position="49"/>
        <end position="70"/>
    </location>
</feature>
<dbReference type="GO" id="GO:0016020">
    <property type="term" value="C:membrane"/>
    <property type="evidence" value="ECO:0007669"/>
    <property type="project" value="UniProtKB-SubCell"/>
</dbReference>
<dbReference type="PANTHER" id="PTHR45649:SF14">
    <property type="entry name" value="GABA PERMEASE"/>
    <property type="match status" value="1"/>
</dbReference>
<dbReference type="Proteomes" id="UP000567885">
    <property type="component" value="Unassembled WGS sequence"/>
</dbReference>
<dbReference type="GO" id="GO:0022857">
    <property type="term" value="F:transmembrane transporter activity"/>
    <property type="evidence" value="ECO:0007669"/>
    <property type="project" value="InterPro"/>
</dbReference>
<dbReference type="EMBL" id="JAAGWQ010000377">
    <property type="protein sequence ID" value="KAF5656283.1"/>
    <property type="molecule type" value="Genomic_DNA"/>
</dbReference>
<evidence type="ECO:0000256" key="6">
    <source>
        <dbReference type="SAM" id="Phobius"/>
    </source>
</evidence>
<feature type="transmembrane region" description="Helical" evidence="6">
    <location>
        <begin position="326"/>
        <end position="344"/>
    </location>
</feature>
<feature type="transmembrane region" description="Helical" evidence="6">
    <location>
        <begin position="82"/>
        <end position="107"/>
    </location>
</feature>
<evidence type="ECO:0000256" key="4">
    <source>
        <dbReference type="ARBA" id="ARBA00022989"/>
    </source>
</evidence>
<name>A0A8H5WFF7_FUSHE</name>
<dbReference type="Gene3D" id="1.20.1740.10">
    <property type="entry name" value="Amino acid/polyamine transporter I"/>
    <property type="match status" value="2"/>
</dbReference>
<feature type="transmembrane region" description="Helical" evidence="6">
    <location>
        <begin position="227"/>
        <end position="255"/>
    </location>
</feature>
<dbReference type="Pfam" id="PF13520">
    <property type="entry name" value="AA_permease_2"/>
    <property type="match status" value="1"/>
</dbReference>
<feature type="transmembrane region" description="Helical" evidence="6">
    <location>
        <begin position="128"/>
        <end position="161"/>
    </location>
</feature>
<evidence type="ECO:0000256" key="2">
    <source>
        <dbReference type="ARBA" id="ARBA00022448"/>
    </source>
</evidence>
<feature type="transmembrane region" description="Helical" evidence="6">
    <location>
        <begin position="350"/>
        <end position="376"/>
    </location>
</feature>
<accession>A0A8H5WFF7</accession>
<gene>
    <name evidence="7" type="ORF">FHETE_11074</name>
</gene>
<dbReference type="AlphaFoldDB" id="A0A8H5WFF7"/>
<comment type="subcellular location">
    <subcellularLocation>
        <location evidence="1">Membrane</location>
        <topology evidence="1">Multi-pass membrane protein</topology>
    </subcellularLocation>
</comment>
<dbReference type="InterPro" id="IPR002293">
    <property type="entry name" value="AA/rel_permease1"/>
</dbReference>
<feature type="transmembrane region" description="Helical" evidence="6">
    <location>
        <begin position="275"/>
        <end position="295"/>
    </location>
</feature>
<evidence type="ECO:0000313" key="7">
    <source>
        <dbReference type="EMBL" id="KAF5656283.1"/>
    </source>
</evidence>
<keyword evidence="8" id="KW-1185">Reference proteome</keyword>
<dbReference type="PANTHER" id="PTHR45649">
    <property type="entry name" value="AMINO-ACID PERMEASE BAT1"/>
    <property type="match status" value="1"/>
</dbReference>
<dbReference type="OrthoDB" id="2417308at2759"/>
<reference evidence="7 8" key="1">
    <citation type="submission" date="2020-05" db="EMBL/GenBank/DDBJ databases">
        <title>Identification and distribution of gene clusters putatively required for synthesis of sphingolipid metabolism inhibitors in phylogenetically diverse species of the filamentous fungus Fusarium.</title>
        <authorList>
            <person name="Kim H.-S."/>
            <person name="Busman M."/>
            <person name="Brown D.W."/>
            <person name="Divon H."/>
            <person name="Uhlig S."/>
            <person name="Proctor R.H."/>
        </authorList>
    </citation>
    <scope>NUCLEOTIDE SEQUENCE [LARGE SCALE GENOMIC DNA]</scope>
    <source>
        <strain evidence="7 8">NRRL 20693</strain>
    </source>
</reference>
<proteinExistence type="predicted"/>
<dbReference type="PIRSF" id="PIRSF006060">
    <property type="entry name" value="AA_transporter"/>
    <property type="match status" value="1"/>
</dbReference>
<sequence>MDPSKENIKAEPICYDGSVLEGSQSQYDTDDAYLKSLGKSAELHRVYNFWTLCAYQVMISATWTCVVVFYGVIFDVGGPASLLYGSIIVAIGQTLLMASLAEYCGIWPTAGGQQFYVQKLATEKYRPFLSYFVGWCLLLAETATGTVGAVFTILGFFGWAVTLLATAPKSSAKFVFTQFINNSGYTNNAWVFILSFYTPLYGLSGTDSMMHLVEEMKNASQDVPRAMVWSMVLSGVATIVTDILLLLCCGDYTQYVTSLSPYVTWFSDVAGNEYAGIYVAIIFGVVNLLVCTGILSSCSRLGWRMAEDNAFPWSHRLLKIDRQLQIPLNFIYAIVLVEVIIGLISLGSELAYNAIVSGAGVCYALAYAIPVIVTLIRGRSTLPSRPHFDLDKWGYLVNYVAVAWALLTVIIFVYHAAISSSHR</sequence>